<feature type="region of interest" description="Disordered" evidence="1">
    <location>
        <begin position="1"/>
        <end position="27"/>
    </location>
</feature>
<dbReference type="InterPro" id="IPR036388">
    <property type="entry name" value="WH-like_DNA-bd_sf"/>
</dbReference>
<evidence type="ECO:0008006" key="4">
    <source>
        <dbReference type="Google" id="ProtNLM"/>
    </source>
</evidence>
<organism evidence="2 3">
    <name type="scientific">Actinacidiphila bryophytorum</name>
    <dbReference type="NCBI Taxonomy" id="1436133"/>
    <lineage>
        <taxon>Bacteria</taxon>
        <taxon>Bacillati</taxon>
        <taxon>Actinomycetota</taxon>
        <taxon>Actinomycetes</taxon>
        <taxon>Kitasatosporales</taxon>
        <taxon>Streptomycetaceae</taxon>
        <taxon>Actinacidiphila</taxon>
    </lineage>
</organism>
<dbReference type="EMBL" id="CAJVAX010000018">
    <property type="protein sequence ID" value="CAG7645861.1"/>
    <property type="molecule type" value="Genomic_DNA"/>
</dbReference>
<accession>A0A9W4MB63</accession>
<evidence type="ECO:0000256" key="1">
    <source>
        <dbReference type="SAM" id="MobiDB-lite"/>
    </source>
</evidence>
<evidence type="ECO:0000313" key="2">
    <source>
        <dbReference type="EMBL" id="CAG7645861.1"/>
    </source>
</evidence>
<dbReference type="Gene3D" id="1.10.10.10">
    <property type="entry name" value="Winged helix-like DNA-binding domain superfamily/Winged helix DNA-binding domain"/>
    <property type="match status" value="1"/>
</dbReference>
<proteinExistence type="predicted"/>
<reference evidence="2" key="1">
    <citation type="submission" date="2021-06" db="EMBL/GenBank/DDBJ databases">
        <authorList>
            <person name="Arsene-Ploetze F."/>
        </authorList>
    </citation>
    <scope>NUCLEOTIDE SEQUENCE</scope>
    <source>
        <strain evidence="2">SBRY1</strain>
    </source>
</reference>
<sequence length="71" mass="7777">MGRTAVAPVVIRKAPSPPSCRRGRGSPPAQYTLTPLGRGLHEIVMQLIGWVCDHHDEIRANRYRAGTSSAR</sequence>
<protein>
    <recommendedName>
        <fullName evidence="4">HTH hxlR-type domain-containing protein</fullName>
    </recommendedName>
</protein>
<evidence type="ECO:0000313" key="3">
    <source>
        <dbReference type="Proteomes" id="UP001153328"/>
    </source>
</evidence>
<keyword evidence="3" id="KW-1185">Reference proteome</keyword>
<gene>
    <name evidence="2" type="ORF">SBRY_40261</name>
</gene>
<dbReference type="AlphaFoldDB" id="A0A9W4MB63"/>
<dbReference type="RefSeq" id="WP_205044897.1">
    <property type="nucleotide sequence ID" value="NZ_CAJVAX010000018.1"/>
</dbReference>
<name>A0A9W4MB63_9ACTN</name>
<dbReference type="Proteomes" id="UP001153328">
    <property type="component" value="Unassembled WGS sequence"/>
</dbReference>
<comment type="caution">
    <text evidence="2">The sequence shown here is derived from an EMBL/GenBank/DDBJ whole genome shotgun (WGS) entry which is preliminary data.</text>
</comment>